<keyword evidence="4" id="KW-1185">Reference proteome</keyword>
<evidence type="ECO:0000256" key="1">
    <source>
        <dbReference type="ARBA" id="ARBA00022679"/>
    </source>
</evidence>
<proteinExistence type="predicted"/>
<reference evidence="3 4" key="1">
    <citation type="submission" date="2020-08" db="EMBL/GenBank/DDBJ databases">
        <title>The Agave Microbiome: Exploring the role of microbial communities in plant adaptations to desert environments.</title>
        <authorList>
            <person name="Partida-Martinez L.P."/>
        </authorList>
    </citation>
    <scope>NUCLEOTIDE SEQUENCE [LARGE SCALE GENOMIC DNA]</scope>
    <source>
        <strain evidence="3 4">AT3.2</strain>
    </source>
</reference>
<dbReference type="GO" id="GO:0000287">
    <property type="term" value="F:magnesium ion binding"/>
    <property type="evidence" value="ECO:0007669"/>
    <property type="project" value="InterPro"/>
</dbReference>
<dbReference type="EC" id="2.7.8.-" evidence="3"/>
<evidence type="ECO:0000313" key="4">
    <source>
        <dbReference type="Proteomes" id="UP000540787"/>
    </source>
</evidence>
<gene>
    <name evidence="3" type="ORF">HD842_004350</name>
</gene>
<dbReference type="InterPro" id="IPR037143">
    <property type="entry name" value="4-PPantetheinyl_Trfase_dom_sf"/>
</dbReference>
<dbReference type="Pfam" id="PF01648">
    <property type="entry name" value="ACPS"/>
    <property type="match status" value="1"/>
</dbReference>
<feature type="domain" description="4'-phosphopantetheinyl transferase" evidence="2">
    <location>
        <begin position="102"/>
        <end position="165"/>
    </location>
</feature>
<sequence length="199" mass="20783">MPLAICWAGDASGSPLAVPPGLALLGVRGQSDREAARLRIRAVLTAALAAHVGIDAGRIALHSPQGVAPWAIVALDAGDQRVALSISHDGNLSVAAYSFNGAVGIDVMSISPVPDWRAVARDYLGPEAARKLAARSEGERDAAFARAWSEHEARLKCLGLQLAEWCDERAVALQACRCFPLALPDGYVGYVALPAISPA</sequence>
<protein>
    <submittedName>
        <fullName evidence="3">4'-phosphopantetheinyl transferase</fullName>
        <ecNumber evidence="3">2.7.8.-</ecNumber>
    </submittedName>
</protein>
<dbReference type="EMBL" id="JACHBX010000005">
    <property type="protein sequence ID" value="MBB6136173.1"/>
    <property type="molecule type" value="Genomic_DNA"/>
</dbReference>
<dbReference type="AlphaFoldDB" id="A0A7W9X4G3"/>
<organism evidence="3 4">
    <name type="scientific">Massilia aurea</name>
    <dbReference type="NCBI Taxonomy" id="373040"/>
    <lineage>
        <taxon>Bacteria</taxon>
        <taxon>Pseudomonadati</taxon>
        <taxon>Pseudomonadota</taxon>
        <taxon>Betaproteobacteria</taxon>
        <taxon>Burkholderiales</taxon>
        <taxon>Oxalobacteraceae</taxon>
        <taxon>Telluria group</taxon>
        <taxon>Massilia</taxon>
    </lineage>
</organism>
<dbReference type="Proteomes" id="UP000540787">
    <property type="component" value="Unassembled WGS sequence"/>
</dbReference>
<accession>A0A7W9X4G3</accession>
<dbReference type="RefSeq" id="WP_183557284.1">
    <property type="nucleotide sequence ID" value="NZ_JACHBX010000005.1"/>
</dbReference>
<keyword evidence="1 3" id="KW-0808">Transferase</keyword>
<dbReference type="GO" id="GO:0008897">
    <property type="term" value="F:holo-[acyl-carrier-protein] synthase activity"/>
    <property type="evidence" value="ECO:0007669"/>
    <property type="project" value="InterPro"/>
</dbReference>
<comment type="caution">
    <text evidence="3">The sequence shown here is derived from an EMBL/GenBank/DDBJ whole genome shotgun (WGS) entry which is preliminary data.</text>
</comment>
<evidence type="ECO:0000259" key="2">
    <source>
        <dbReference type="Pfam" id="PF01648"/>
    </source>
</evidence>
<dbReference type="Gene3D" id="3.90.470.20">
    <property type="entry name" value="4'-phosphopantetheinyl transferase domain"/>
    <property type="match status" value="2"/>
</dbReference>
<name>A0A7W9X4G3_9BURK</name>
<evidence type="ECO:0000313" key="3">
    <source>
        <dbReference type="EMBL" id="MBB6136173.1"/>
    </source>
</evidence>
<dbReference type="SUPFAM" id="SSF56214">
    <property type="entry name" value="4'-phosphopantetheinyl transferase"/>
    <property type="match status" value="1"/>
</dbReference>
<dbReference type="InterPro" id="IPR008278">
    <property type="entry name" value="4-PPantetheinyl_Trfase_dom"/>
</dbReference>